<evidence type="ECO:0000313" key="2">
    <source>
        <dbReference type="Proteomes" id="UP001595455"/>
    </source>
</evidence>
<organism evidence="1 2">
    <name type="scientific">Acinetobacter sichuanensis</name>
    <dbReference type="NCBI Taxonomy" id="2136183"/>
    <lineage>
        <taxon>Bacteria</taxon>
        <taxon>Pseudomonadati</taxon>
        <taxon>Pseudomonadota</taxon>
        <taxon>Gammaproteobacteria</taxon>
        <taxon>Moraxellales</taxon>
        <taxon>Moraxellaceae</taxon>
        <taxon>Acinetobacter</taxon>
    </lineage>
</organism>
<gene>
    <name evidence="1" type="ORF">ACFODO_23905</name>
</gene>
<dbReference type="EMBL" id="JBHRSF010000174">
    <property type="protein sequence ID" value="MFC2998240.1"/>
    <property type="molecule type" value="Genomic_DNA"/>
</dbReference>
<comment type="caution">
    <text evidence="1">The sequence shown here is derived from an EMBL/GenBank/DDBJ whole genome shotgun (WGS) entry which is preliminary data.</text>
</comment>
<reference evidence="2" key="1">
    <citation type="journal article" date="2019" name="Int. J. Syst. Evol. Microbiol.">
        <title>The Global Catalogue of Microorganisms (GCM) 10K type strain sequencing project: providing services to taxonomists for standard genome sequencing and annotation.</title>
        <authorList>
            <consortium name="The Broad Institute Genomics Platform"/>
            <consortium name="The Broad Institute Genome Sequencing Center for Infectious Disease"/>
            <person name="Wu L."/>
            <person name="Ma J."/>
        </authorList>
    </citation>
    <scope>NUCLEOTIDE SEQUENCE [LARGE SCALE GENOMIC DNA]</scope>
    <source>
        <strain evidence="2">KCTC 62575</strain>
    </source>
</reference>
<dbReference type="RefSeq" id="WP_378228458.1">
    <property type="nucleotide sequence ID" value="NZ_JBHRSF010000174.1"/>
</dbReference>
<dbReference type="Proteomes" id="UP001595455">
    <property type="component" value="Unassembled WGS sequence"/>
</dbReference>
<proteinExistence type="predicted"/>
<feature type="non-terminal residue" evidence="1">
    <location>
        <position position="1"/>
    </location>
</feature>
<evidence type="ECO:0000313" key="1">
    <source>
        <dbReference type="EMBL" id="MFC2998240.1"/>
    </source>
</evidence>
<protein>
    <submittedName>
        <fullName evidence="1">Phage tail tube protein</fullName>
    </submittedName>
</protein>
<name>A0ABV7BPY2_9GAMM</name>
<dbReference type="Pfam" id="PF18906">
    <property type="entry name" value="Phage_tube_2"/>
    <property type="match status" value="1"/>
</dbReference>
<accession>A0ABV7BPY2</accession>
<sequence length="190" mass="20626">FIYRGVRIGEAKMSIATTGKITASFGLVGTEFERTTTNPVKTPTPVPDAVLVSAINVGDLTVNGETIVGKACLQSLELNITNNLEAIRCIGNQKLTAQMYLEKMVDITLSTQYMFSAQSAGYIDFIKTRAVMPINFSIEDSKGNGYAFEFPSLEVSEANHPDGGGEDTITIDINYNHIKTSPIITRILVP</sequence>
<dbReference type="InterPro" id="IPR044000">
    <property type="entry name" value="Phage_tube_2"/>
</dbReference>
<keyword evidence="2" id="KW-1185">Reference proteome</keyword>